<organism evidence="1 2">
    <name type="scientific">Penicillium camemberti (strain FM 013)</name>
    <dbReference type="NCBI Taxonomy" id="1429867"/>
    <lineage>
        <taxon>Eukaryota</taxon>
        <taxon>Fungi</taxon>
        <taxon>Dikarya</taxon>
        <taxon>Ascomycota</taxon>
        <taxon>Pezizomycotina</taxon>
        <taxon>Eurotiomycetes</taxon>
        <taxon>Eurotiomycetidae</taxon>
        <taxon>Eurotiales</taxon>
        <taxon>Aspergillaceae</taxon>
        <taxon>Penicillium</taxon>
    </lineage>
</organism>
<dbReference type="AlphaFoldDB" id="A0A0G4PSK5"/>
<name>A0A0G4PSK5_PENC3</name>
<proteinExistence type="predicted"/>
<dbReference type="EMBL" id="HG793168">
    <property type="protein sequence ID" value="CRL29355.1"/>
    <property type="molecule type" value="Genomic_DNA"/>
</dbReference>
<gene>
    <name evidence="1" type="ORF">PCAMFM013_S035g000050</name>
</gene>
<accession>A0A0G4PSK5</accession>
<sequence>MGLDCTTRDGTSDSSDSKELKVYFLPRTTLPLGLANNESDDKSHVKAEFLEGGDMRGNQMVLEPLSFESTDYPGSVWTVQNEH</sequence>
<protein>
    <submittedName>
        <fullName evidence="1">Str. FM013</fullName>
    </submittedName>
</protein>
<dbReference type="Proteomes" id="UP000053732">
    <property type="component" value="Unassembled WGS sequence"/>
</dbReference>
<reference evidence="1 2" key="1">
    <citation type="journal article" date="2014" name="Nat. Commun.">
        <title>Multiple recent horizontal transfers of a large genomic region in cheese making fungi.</title>
        <authorList>
            <person name="Cheeseman K."/>
            <person name="Ropars J."/>
            <person name="Renault P."/>
            <person name="Dupont J."/>
            <person name="Gouzy J."/>
            <person name="Branca A."/>
            <person name="Abraham A.L."/>
            <person name="Ceppi M."/>
            <person name="Conseiller E."/>
            <person name="Debuchy R."/>
            <person name="Malagnac F."/>
            <person name="Goarin A."/>
            <person name="Silar P."/>
            <person name="Lacoste S."/>
            <person name="Sallet E."/>
            <person name="Bensimon A."/>
            <person name="Giraud T."/>
            <person name="Brygoo Y."/>
        </authorList>
    </citation>
    <scope>NUCLEOTIDE SEQUENCE [LARGE SCALE GENOMIC DNA]</scope>
    <source>
        <strain evidence="2">FM 013</strain>
    </source>
</reference>
<evidence type="ECO:0000313" key="1">
    <source>
        <dbReference type="EMBL" id="CRL29355.1"/>
    </source>
</evidence>
<keyword evidence="2" id="KW-1185">Reference proteome</keyword>
<evidence type="ECO:0000313" key="2">
    <source>
        <dbReference type="Proteomes" id="UP000053732"/>
    </source>
</evidence>